<protein>
    <submittedName>
        <fullName evidence="1">Uncharacterized protein</fullName>
    </submittedName>
</protein>
<reference evidence="1 2" key="1">
    <citation type="journal article" date="2006" name="Science">
        <title>The genome of black cottonwood, Populus trichocarpa (Torr. &amp; Gray).</title>
        <authorList>
            <person name="Tuskan G.A."/>
            <person name="Difazio S."/>
            <person name="Jansson S."/>
            <person name="Bohlmann J."/>
            <person name="Grigoriev I."/>
            <person name="Hellsten U."/>
            <person name="Putnam N."/>
            <person name="Ralph S."/>
            <person name="Rombauts S."/>
            <person name="Salamov A."/>
            <person name="Schein J."/>
            <person name="Sterck L."/>
            <person name="Aerts A."/>
            <person name="Bhalerao R.R."/>
            <person name="Bhalerao R.P."/>
            <person name="Blaudez D."/>
            <person name="Boerjan W."/>
            <person name="Brun A."/>
            <person name="Brunner A."/>
            <person name="Busov V."/>
            <person name="Campbell M."/>
            <person name="Carlson J."/>
            <person name="Chalot M."/>
            <person name="Chapman J."/>
            <person name="Chen G.L."/>
            <person name="Cooper D."/>
            <person name="Coutinho P.M."/>
            <person name="Couturier J."/>
            <person name="Covert S."/>
            <person name="Cronk Q."/>
            <person name="Cunningham R."/>
            <person name="Davis J."/>
            <person name="Degroeve S."/>
            <person name="Dejardin A."/>
            <person name="Depamphilis C."/>
            <person name="Detter J."/>
            <person name="Dirks B."/>
            <person name="Dubchak I."/>
            <person name="Duplessis S."/>
            <person name="Ehlting J."/>
            <person name="Ellis B."/>
            <person name="Gendler K."/>
            <person name="Goodstein D."/>
            <person name="Gribskov M."/>
            <person name="Grimwood J."/>
            <person name="Groover A."/>
            <person name="Gunter L."/>
            <person name="Hamberger B."/>
            <person name="Heinze B."/>
            <person name="Helariutta Y."/>
            <person name="Henrissat B."/>
            <person name="Holligan D."/>
            <person name="Holt R."/>
            <person name="Huang W."/>
            <person name="Islam-Faridi N."/>
            <person name="Jones S."/>
            <person name="Jones-Rhoades M."/>
            <person name="Jorgensen R."/>
            <person name="Joshi C."/>
            <person name="Kangasjarvi J."/>
            <person name="Karlsson J."/>
            <person name="Kelleher C."/>
            <person name="Kirkpatrick R."/>
            <person name="Kirst M."/>
            <person name="Kohler A."/>
            <person name="Kalluri U."/>
            <person name="Larimer F."/>
            <person name="Leebens-Mack J."/>
            <person name="Leple J.C."/>
            <person name="Locascio P."/>
            <person name="Lou Y."/>
            <person name="Lucas S."/>
            <person name="Martin F."/>
            <person name="Montanini B."/>
            <person name="Napoli C."/>
            <person name="Nelson D.R."/>
            <person name="Nelson C."/>
            <person name="Nieminen K."/>
            <person name="Nilsson O."/>
            <person name="Pereda V."/>
            <person name="Peter G."/>
            <person name="Philippe R."/>
            <person name="Pilate G."/>
            <person name="Poliakov A."/>
            <person name="Razumovskaya J."/>
            <person name="Richardson P."/>
            <person name="Rinaldi C."/>
            <person name="Ritland K."/>
            <person name="Rouze P."/>
            <person name="Ryaboy D."/>
            <person name="Schmutz J."/>
            <person name="Schrader J."/>
            <person name="Segerman B."/>
            <person name="Shin H."/>
            <person name="Siddiqui A."/>
            <person name="Sterky F."/>
            <person name="Terry A."/>
            <person name="Tsai C.J."/>
            <person name="Uberbacher E."/>
            <person name="Unneberg P."/>
            <person name="Vahala J."/>
            <person name="Wall K."/>
            <person name="Wessler S."/>
            <person name="Yang G."/>
            <person name="Yin T."/>
            <person name="Douglas C."/>
            <person name="Marra M."/>
            <person name="Sandberg G."/>
            <person name="Van de Peer Y."/>
            <person name="Rokhsar D."/>
        </authorList>
    </citation>
    <scope>NUCLEOTIDE SEQUENCE [LARGE SCALE GENOMIC DNA]</scope>
    <source>
        <strain evidence="2">cv. Nisqually</strain>
    </source>
</reference>
<organism evidence="1 2">
    <name type="scientific">Populus trichocarpa</name>
    <name type="common">Western balsam poplar</name>
    <name type="synonym">Populus balsamifera subsp. trichocarpa</name>
    <dbReference type="NCBI Taxonomy" id="3694"/>
    <lineage>
        <taxon>Eukaryota</taxon>
        <taxon>Viridiplantae</taxon>
        <taxon>Streptophyta</taxon>
        <taxon>Embryophyta</taxon>
        <taxon>Tracheophyta</taxon>
        <taxon>Spermatophyta</taxon>
        <taxon>Magnoliopsida</taxon>
        <taxon>eudicotyledons</taxon>
        <taxon>Gunneridae</taxon>
        <taxon>Pentapetalae</taxon>
        <taxon>rosids</taxon>
        <taxon>fabids</taxon>
        <taxon>Malpighiales</taxon>
        <taxon>Salicaceae</taxon>
        <taxon>Saliceae</taxon>
        <taxon>Populus</taxon>
    </lineage>
</organism>
<keyword evidence="2" id="KW-1185">Reference proteome</keyword>
<name>A0ACC0S115_POPTR</name>
<gene>
    <name evidence="1" type="ORF">POPTR_013G043250v4</name>
</gene>
<evidence type="ECO:0000313" key="1">
    <source>
        <dbReference type="EMBL" id="KAI9383188.1"/>
    </source>
</evidence>
<proteinExistence type="predicted"/>
<accession>A0ACC0S115</accession>
<sequence>MLLIQSVDESIRKLMLNSHKSTDLHESMMSHWRYESEDTNGERHRLGNYQRVARHYMGYKMAIFFIFFFSWHGFSNGNLETS</sequence>
<evidence type="ECO:0000313" key="2">
    <source>
        <dbReference type="Proteomes" id="UP000006729"/>
    </source>
</evidence>
<dbReference type="Proteomes" id="UP000006729">
    <property type="component" value="Chromosome 13"/>
</dbReference>
<dbReference type="EMBL" id="CM009302">
    <property type="protein sequence ID" value="KAI9383188.1"/>
    <property type="molecule type" value="Genomic_DNA"/>
</dbReference>
<comment type="caution">
    <text evidence="1">The sequence shown here is derived from an EMBL/GenBank/DDBJ whole genome shotgun (WGS) entry which is preliminary data.</text>
</comment>